<dbReference type="EMBL" id="CU459003">
    <property type="protein sequence ID" value="CAM74546.1"/>
    <property type="molecule type" value="Genomic_DNA"/>
</dbReference>
<dbReference type="Gene3D" id="3.30.750.24">
    <property type="entry name" value="STAS domain"/>
    <property type="match status" value="1"/>
</dbReference>
<dbReference type="InterPro" id="IPR058548">
    <property type="entry name" value="MlaB-like_STAS"/>
</dbReference>
<name>A4TV89_9PROT</name>
<dbReference type="Pfam" id="PF13466">
    <property type="entry name" value="STAS_2"/>
    <property type="match status" value="1"/>
</dbReference>
<dbReference type="AlphaFoldDB" id="A4TV89"/>
<evidence type="ECO:0000313" key="2">
    <source>
        <dbReference type="EMBL" id="CAM74546.1"/>
    </source>
</evidence>
<proteinExistence type="predicted"/>
<protein>
    <recommendedName>
        <fullName evidence="1">STAS domain-containing protein</fullName>
    </recommendedName>
</protein>
<dbReference type="SUPFAM" id="SSF52091">
    <property type="entry name" value="SpoIIaa-like"/>
    <property type="match status" value="1"/>
</dbReference>
<feature type="domain" description="STAS" evidence="1">
    <location>
        <begin position="1"/>
        <end position="102"/>
    </location>
</feature>
<organism evidence="2">
    <name type="scientific">Magnetospirillum gryphiswaldense</name>
    <dbReference type="NCBI Taxonomy" id="55518"/>
    <lineage>
        <taxon>Bacteria</taxon>
        <taxon>Pseudomonadati</taxon>
        <taxon>Pseudomonadota</taxon>
        <taxon>Alphaproteobacteria</taxon>
        <taxon>Rhodospirillales</taxon>
        <taxon>Rhodospirillaceae</taxon>
        <taxon>Magnetospirillum</taxon>
    </lineage>
</organism>
<reference evidence="2" key="1">
    <citation type="journal article" date="2007" name="J. Bacteriol.">
        <title>Comparative genome analysis of four magnetotactic bacteria reveals a complex set of group-specific genes implicated in magnetosome biomineralization and function.</title>
        <authorList>
            <person name="Richter M."/>
            <person name="Kube M."/>
            <person name="Bazylinski D.A."/>
            <person name="Lombardot T."/>
            <person name="Gloeckner F.O."/>
            <person name="Reinhardt R."/>
            <person name="Schueler D."/>
        </authorList>
    </citation>
    <scope>NUCLEOTIDE SEQUENCE</scope>
    <source>
        <strain evidence="2">MSR-1</strain>
    </source>
</reference>
<evidence type="ECO:0000259" key="1">
    <source>
        <dbReference type="PROSITE" id="PS50801"/>
    </source>
</evidence>
<dbReference type="InterPro" id="IPR036513">
    <property type="entry name" value="STAS_dom_sf"/>
</dbReference>
<dbReference type="InterPro" id="IPR002645">
    <property type="entry name" value="STAS_dom"/>
</dbReference>
<dbReference type="PROSITE" id="PS50801">
    <property type="entry name" value="STAS"/>
    <property type="match status" value="1"/>
</dbReference>
<accession>A4TV89</accession>
<gene>
    <name evidence="2" type="ORF">MGR_0961</name>
</gene>
<sequence length="102" mass="10716">MEIVEHNGRLLIDLPAVLDLPTAAELRDLLIDAAARDTAADVVLNFSQVERVSTAATQVILAGAAALRLAARRMDAEAVPEPVTAAFTSLGLTAQLNQLTTP</sequence>